<dbReference type="SMART" id="SM00028">
    <property type="entry name" value="TPR"/>
    <property type="match status" value="2"/>
</dbReference>
<name>A0A836C8T8_9STRA</name>
<dbReference type="GO" id="GO:0072546">
    <property type="term" value="C:EMC complex"/>
    <property type="evidence" value="ECO:0007669"/>
    <property type="project" value="UniProtKB-UniRule"/>
</dbReference>
<organism evidence="6 7">
    <name type="scientific">Tribonema minus</name>
    <dbReference type="NCBI Taxonomy" id="303371"/>
    <lineage>
        <taxon>Eukaryota</taxon>
        <taxon>Sar</taxon>
        <taxon>Stramenopiles</taxon>
        <taxon>Ochrophyta</taxon>
        <taxon>PX clade</taxon>
        <taxon>Xanthophyceae</taxon>
        <taxon>Tribonematales</taxon>
        <taxon>Tribonemataceae</taxon>
        <taxon>Tribonema</taxon>
    </lineage>
</organism>
<keyword evidence="1" id="KW-0677">Repeat</keyword>
<dbReference type="Proteomes" id="UP000664859">
    <property type="component" value="Unassembled WGS sequence"/>
</dbReference>
<keyword evidence="4" id="KW-0256">Endoplasmic reticulum</keyword>
<feature type="non-terminal residue" evidence="6">
    <location>
        <position position="248"/>
    </location>
</feature>
<dbReference type="InterPro" id="IPR019734">
    <property type="entry name" value="TPR_rpt"/>
</dbReference>
<dbReference type="AlphaFoldDB" id="A0A836C8T8"/>
<dbReference type="SUPFAM" id="SSF48452">
    <property type="entry name" value="TPR-like"/>
    <property type="match status" value="1"/>
</dbReference>
<dbReference type="OrthoDB" id="124397at2759"/>
<reference evidence="6" key="1">
    <citation type="submission" date="2021-02" db="EMBL/GenBank/DDBJ databases">
        <title>First Annotated Genome of the Yellow-green Alga Tribonema minus.</title>
        <authorList>
            <person name="Mahan K.M."/>
        </authorList>
    </citation>
    <scope>NUCLEOTIDE SEQUENCE</scope>
    <source>
        <strain evidence="6">UTEX B ZZ1240</strain>
    </source>
</reference>
<dbReference type="EMBL" id="JAFCMP010000526">
    <property type="protein sequence ID" value="KAG5177325.1"/>
    <property type="molecule type" value="Genomic_DNA"/>
</dbReference>
<keyword evidence="4" id="KW-0472">Membrane</keyword>
<proteinExistence type="inferred from homology"/>
<comment type="subcellular location">
    <subcellularLocation>
        <location evidence="4">Endoplasmic reticulum membrane</location>
        <topology evidence="4">Peripheral membrane protein</topology>
        <orientation evidence="4">Cytoplasmic side</orientation>
    </subcellularLocation>
</comment>
<evidence type="ECO:0000313" key="7">
    <source>
        <dbReference type="Proteomes" id="UP000664859"/>
    </source>
</evidence>
<feature type="repeat" description="TPR" evidence="3">
    <location>
        <begin position="160"/>
        <end position="193"/>
    </location>
</feature>
<dbReference type="InterPro" id="IPR011990">
    <property type="entry name" value="TPR-like_helical_dom_sf"/>
</dbReference>
<gene>
    <name evidence="6" type="ORF">JKP88DRAFT_152212</name>
</gene>
<protein>
    <recommendedName>
        <fullName evidence="4">ER membrane protein complex subunit 2</fullName>
    </recommendedName>
</protein>
<dbReference type="Pfam" id="PF22890">
    <property type="entry name" value="TPR_EMC2"/>
    <property type="match status" value="1"/>
</dbReference>
<evidence type="ECO:0000256" key="4">
    <source>
        <dbReference type="RuleBase" id="RU367091"/>
    </source>
</evidence>
<comment type="function">
    <text evidence="4">Part of the endoplasmic reticulum membrane protein complex (EMC) that enables the energy-independent insertion into endoplasmic reticulum membranes of newly synthesized membrane proteins.</text>
</comment>
<keyword evidence="7" id="KW-1185">Reference proteome</keyword>
<evidence type="ECO:0000256" key="3">
    <source>
        <dbReference type="PROSITE-ProRule" id="PRU00339"/>
    </source>
</evidence>
<dbReference type="InterPro" id="IPR055217">
    <property type="entry name" value="TPR_EMC2"/>
</dbReference>
<evidence type="ECO:0000256" key="2">
    <source>
        <dbReference type="ARBA" id="ARBA00022803"/>
    </source>
</evidence>
<dbReference type="InterPro" id="IPR039856">
    <property type="entry name" value="EMC2-like"/>
</dbReference>
<comment type="similarity">
    <text evidence="4">Belongs to the EMC2 family.</text>
</comment>
<comment type="subunit">
    <text evidence="4">Component of the ER membrane protein complex (EMC).</text>
</comment>
<accession>A0A836C8T8</accession>
<keyword evidence="2 3" id="KW-0802">TPR repeat</keyword>
<sequence>MSKQELDSLADAAGRGPSQAARDLLRFIRKEKLREPGLVMEYGIPLINSKGALGEDTWVVHEQVCCAALDCADLAAAEACITALRRKFPGSTRVKLLVSMLSEARGDLEAAETTYAGILDANPANAVAAKRRVATLLAAGQTGKAVAALNDHLEQSPGDPEAWTQLAALHVALGSLDEAAFCYEELILIAPADPHHHCRLAEAYFTLGTPDAVLRARKHFAQALELRGRGGGGGRARALHGLCASCAA</sequence>
<feature type="domain" description="EMC2 TPR-like" evidence="5">
    <location>
        <begin position="97"/>
        <end position="203"/>
    </location>
</feature>
<evidence type="ECO:0000256" key="1">
    <source>
        <dbReference type="ARBA" id="ARBA00022737"/>
    </source>
</evidence>
<comment type="caution">
    <text evidence="6">The sequence shown here is derived from an EMBL/GenBank/DDBJ whole genome shotgun (WGS) entry which is preliminary data.</text>
</comment>
<evidence type="ECO:0000313" key="6">
    <source>
        <dbReference type="EMBL" id="KAG5177325.1"/>
    </source>
</evidence>
<dbReference type="PANTHER" id="PTHR12760">
    <property type="entry name" value="TETRATRICOPEPTIDE REPEAT PROTEIN"/>
    <property type="match status" value="1"/>
</dbReference>
<dbReference type="Gene3D" id="1.25.40.10">
    <property type="entry name" value="Tetratricopeptide repeat domain"/>
    <property type="match status" value="2"/>
</dbReference>
<evidence type="ECO:0000259" key="5">
    <source>
        <dbReference type="Pfam" id="PF22890"/>
    </source>
</evidence>
<dbReference type="PROSITE" id="PS50005">
    <property type="entry name" value="TPR"/>
    <property type="match status" value="1"/>
</dbReference>